<dbReference type="KEGG" id="sbal:HUE88_04045"/>
<gene>
    <name evidence="7" type="ORF">HUE88_04045</name>
</gene>
<name>A0A7S7LWY6_9BACT</name>
<evidence type="ECO:0000256" key="1">
    <source>
        <dbReference type="ARBA" id="ARBA00004370"/>
    </source>
</evidence>
<sequence>MSKRIYFDFSYLIILAATFGAIMVLGPIVAPVVFNSSDVLIGVTLDKYNAGIIMGEIFHRFSYWVYALAFYVFIYEALLYKSGKRDTIAFISAVTVVFSALMFSAVYAPKILAMQALGIEATQSDTFANIHFASELDFKILAVSLILLFIRRLMLLRVS</sequence>
<keyword evidence="3 5" id="KW-1133">Transmembrane helix</keyword>
<protein>
    <submittedName>
        <fullName evidence="7">DUF4149 domain-containing protein</fullName>
    </submittedName>
</protein>
<dbReference type="Pfam" id="PF13664">
    <property type="entry name" value="DUF4149"/>
    <property type="match status" value="1"/>
</dbReference>
<dbReference type="GO" id="GO:0016020">
    <property type="term" value="C:membrane"/>
    <property type="evidence" value="ECO:0007669"/>
    <property type="project" value="UniProtKB-SubCell"/>
</dbReference>
<keyword evidence="8" id="KW-1185">Reference proteome</keyword>
<dbReference type="RefSeq" id="WP_194371328.1">
    <property type="nucleotide sequence ID" value="NZ_CP054492.1"/>
</dbReference>
<evidence type="ECO:0000256" key="3">
    <source>
        <dbReference type="ARBA" id="ARBA00022989"/>
    </source>
</evidence>
<evidence type="ECO:0000256" key="4">
    <source>
        <dbReference type="ARBA" id="ARBA00023136"/>
    </source>
</evidence>
<keyword evidence="2 5" id="KW-0812">Transmembrane</keyword>
<feature type="transmembrane region" description="Helical" evidence="5">
    <location>
        <begin position="12"/>
        <end position="34"/>
    </location>
</feature>
<evidence type="ECO:0000313" key="8">
    <source>
        <dbReference type="Proteomes" id="UP000593994"/>
    </source>
</evidence>
<evidence type="ECO:0000256" key="5">
    <source>
        <dbReference type="SAM" id="Phobius"/>
    </source>
</evidence>
<evidence type="ECO:0000259" key="6">
    <source>
        <dbReference type="Pfam" id="PF13664"/>
    </source>
</evidence>
<comment type="subcellular location">
    <subcellularLocation>
        <location evidence="1">Membrane</location>
    </subcellularLocation>
</comment>
<dbReference type="Proteomes" id="UP000593994">
    <property type="component" value="Chromosome"/>
</dbReference>
<dbReference type="AlphaFoldDB" id="A0A7S7LWY6"/>
<feature type="transmembrane region" description="Helical" evidence="5">
    <location>
        <begin position="128"/>
        <end position="150"/>
    </location>
</feature>
<reference evidence="7 8" key="1">
    <citation type="submission" date="2020-05" db="EMBL/GenBank/DDBJ databases">
        <title>Sulfurimonas marisnigri, sp. nov., and Sulfurimonas baltica, sp. nov., manganese oxide reducing chemolithoautotrophs of the class Epsilonproteobacteria isolated from the pelagic redoxclines of the Black and Baltic Seas and emended description of the genus Sulfurimonas.</title>
        <authorList>
            <person name="Henkel J.V."/>
            <person name="Laudan C."/>
            <person name="Werner J."/>
            <person name="Neu T."/>
            <person name="Plewe S."/>
            <person name="Sproer C."/>
            <person name="Bunk B."/>
            <person name="Schulz-Vogt H.N."/>
        </authorList>
    </citation>
    <scope>NUCLEOTIDE SEQUENCE [LARGE SCALE GENOMIC DNA]</scope>
    <source>
        <strain evidence="7 8">GD2</strain>
    </source>
</reference>
<dbReference type="EMBL" id="CP054492">
    <property type="protein sequence ID" value="QOY52867.1"/>
    <property type="molecule type" value="Genomic_DNA"/>
</dbReference>
<dbReference type="InterPro" id="IPR025423">
    <property type="entry name" value="TMEM205-like"/>
</dbReference>
<proteinExistence type="predicted"/>
<keyword evidence="4 5" id="KW-0472">Membrane</keyword>
<evidence type="ECO:0000313" key="7">
    <source>
        <dbReference type="EMBL" id="QOY52867.1"/>
    </source>
</evidence>
<feature type="transmembrane region" description="Helical" evidence="5">
    <location>
        <begin position="87"/>
        <end position="108"/>
    </location>
</feature>
<feature type="domain" description="TMEM205-like" evidence="6">
    <location>
        <begin position="14"/>
        <end position="117"/>
    </location>
</feature>
<accession>A0A7S7LWY6</accession>
<organism evidence="7 8">
    <name type="scientific">Candidatus Sulfurimonas baltica</name>
    <dbReference type="NCBI Taxonomy" id="2740404"/>
    <lineage>
        <taxon>Bacteria</taxon>
        <taxon>Pseudomonadati</taxon>
        <taxon>Campylobacterota</taxon>
        <taxon>Epsilonproteobacteria</taxon>
        <taxon>Campylobacterales</taxon>
        <taxon>Sulfurimonadaceae</taxon>
        <taxon>Sulfurimonas</taxon>
    </lineage>
</organism>
<feature type="transmembrane region" description="Helical" evidence="5">
    <location>
        <begin position="63"/>
        <end position="80"/>
    </location>
</feature>
<evidence type="ECO:0000256" key="2">
    <source>
        <dbReference type="ARBA" id="ARBA00022692"/>
    </source>
</evidence>